<name>A6WGV3_KINRD</name>
<gene>
    <name evidence="1" type="ordered locus">Krad_4583</name>
</gene>
<protein>
    <submittedName>
        <fullName evidence="1">Uncharacterized protein</fullName>
    </submittedName>
</protein>
<dbReference type="EMBL" id="CP000751">
    <property type="protein sequence ID" value="ABS06042.1"/>
    <property type="molecule type" value="Genomic_DNA"/>
</dbReference>
<evidence type="ECO:0000313" key="1">
    <source>
        <dbReference type="EMBL" id="ABS06042.1"/>
    </source>
</evidence>
<dbReference type="KEGG" id="kra:Krad_4583"/>
<dbReference type="Proteomes" id="UP000001116">
    <property type="component" value="Plasmid pKRAD01"/>
</dbReference>
<keyword evidence="2" id="KW-1185">Reference proteome</keyword>
<keyword evidence="1" id="KW-0614">Plasmid</keyword>
<dbReference type="AlphaFoldDB" id="A6WGV3"/>
<proteinExistence type="predicted"/>
<dbReference type="HOGENOM" id="CLU_2682907_0_0_11"/>
<organism evidence="1 2">
    <name type="scientific">Kineococcus radiotolerans (strain ATCC BAA-149 / DSM 14245 / SRS30216)</name>
    <dbReference type="NCBI Taxonomy" id="266940"/>
    <lineage>
        <taxon>Bacteria</taxon>
        <taxon>Bacillati</taxon>
        <taxon>Actinomycetota</taxon>
        <taxon>Actinomycetes</taxon>
        <taxon>Kineosporiales</taxon>
        <taxon>Kineosporiaceae</taxon>
        <taxon>Kineococcus</taxon>
    </lineage>
</organism>
<sequence>MLSGRCRWLPPSAAQPTVVAASRSVARQCPPVIDSPFECYPSNDTSRSSRPVQAPALRHLRSGVSHQKGSTVEA</sequence>
<accession>A6WGV3</accession>
<geneLocation type="plasmid" evidence="1 2">
    <name>pKRAD01</name>
</geneLocation>
<reference evidence="2" key="1">
    <citation type="journal article" date="2008" name="PLoS ONE">
        <title>Survival in nuclear waste, extreme resistance, and potential applications gleaned from the genome sequence of Kineococcus radiotolerans SRS30216.</title>
        <authorList>
            <person name="Bagwell C.E."/>
            <person name="Bhat S."/>
            <person name="Hawkins G.M."/>
            <person name="Smith B.W."/>
            <person name="Biswas T."/>
            <person name="Hoover T.R."/>
            <person name="Saunders E."/>
            <person name="Han C.S."/>
            <person name="Tsodikov O.V."/>
            <person name="Shimkets L.J."/>
        </authorList>
    </citation>
    <scope>NUCLEOTIDE SEQUENCE [LARGE SCALE GENOMIC DNA]</scope>
    <source>
        <strain evidence="2">ATCC BAA-149 / DSM 14245 / SRS30216</strain>
    </source>
</reference>
<evidence type="ECO:0000313" key="2">
    <source>
        <dbReference type="Proteomes" id="UP000001116"/>
    </source>
</evidence>